<name>A0ABQ6UHT9_9ACTN</name>
<feature type="compositionally biased region" description="Polar residues" evidence="4">
    <location>
        <begin position="132"/>
        <end position="141"/>
    </location>
</feature>
<evidence type="ECO:0000256" key="3">
    <source>
        <dbReference type="HAMAP-Rule" id="MF_01954"/>
    </source>
</evidence>
<dbReference type="Proteomes" id="UP000471364">
    <property type="component" value="Unassembled WGS sequence"/>
</dbReference>
<dbReference type="InterPro" id="IPR036461">
    <property type="entry name" value="Urease_betasu_sf"/>
</dbReference>
<proteinExistence type="inferred from homology"/>
<dbReference type="EC" id="3.5.1.5" evidence="3"/>
<dbReference type="EMBL" id="WAAR01000043">
    <property type="protein sequence ID" value="KAB1115882.1"/>
    <property type="molecule type" value="Genomic_DNA"/>
</dbReference>
<evidence type="ECO:0000256" key="2">
    <source>
        <dbReference type="ARBA" id="ARBA00047778"/>
    </source>
</evidence>
<keyword evidence="3" id="KW-0963">Cytoplasm</keyword>
<dbReference type="CDD" id="cd00407">
    <property type="entry name" value="Urease_beta"/>
    <property type="match status" value="1"/>
</dbReference>
<feature type="compositionally biased region" description="Low complexity" evidence="4">
    <location>
        <begin position="142"/>
        <end position="158"/>
    </location>
</feature>
<keyword evidence="1 3" id="KW-0378">Hydrolase</keyword>
<comment type="catalytic activity">
    <reaction evidence="2 3">
        <text>urea + 2 H2O + H(+) = hydrogencarbonate + 2 NH4(+)</text>
        <dbReference type="Rhea" id="RHEA:20557"/>
        <dbReference type="ChEBI" id="CHEBI:15377"/>
        <dbReference type="ChEBI" id="CHEBI:15378"/>
        <dbReference type="ChEBI" id="CHEBI:16199"/>
        <dbReference type="ChEBI" id="CHEBI:17544"/>
        <dbReference type="ChEBI" id="CHEBI:28938"/>
        <dbReference type="EC" id="3.5.1.5"/>
    </reaction>
</comment>
<evidence type="ECO:0000256" key="4">
    <source>
        <dbReference type="SAM" id="MobiDB-lite"/>
    </source>
</evidence>
<sequence length="171" mass="18763">MAKQHPGPNSKHLRPIGGYKLSDQPLELNAGRPVTEVVVHNTGDRPIQVGSHFHFFEANRFLEFDRPSAFGKRLNIPATTSIRFEPGDRKTVQLVPYGGSQRVYGFNGLVQGWTGDGPIPGYRPDRAEALHQAQTRGFKTTSQQQDQGKGQSKGQSKGQGKGQDKNGKGDK</sequence>
<dbReference type="SUPFAM" id="SSF51278">
    <property type="entry name" value="Urease, beta-subunit"/>
    <property type="match status" value="1"/>
</dbReference>
<feature type="compositionally biased region" description="Basic and acidic residues" evidence="4">
    <location>
        <begin position="162"/>
        <end position="171"/>
    </location>
</feature>
<dbReference type="InterPro" id="IPR050069">
    <property type="entry name" value="Urease_subunit"/>
</dbReference>
<dbReference type="Pfam" id="PF00699">
    <property type="entry name" value="Urease_beta"/>
    <property type="match status" value="1"/>
</dbReference>
<comment type="pathway">
    <text evidence="3">Nitrogen metabolism; urea degradation; CO(2) and NH(3) from urea (urease route): step 1/1.</text>
</comment>
<keyword evidence="6" id="KW-1185">Reference proteome</keyword>
<evidence type="ECO:0000313" key="5">
    <source>
        <dbReference type="EMBL" id="KAB1115882.1"/>
    </source>
</evidence>
<dbReference type="NCBIfam" id="TIGR00192">
    <property type="entry name" value="urease_beta"/>
    <property type="match status" value="1"/>
</dbReference>
<comment type="subcellular location">
    <subcellularLocation>
        <location evidence="3">Cytoplasm</location>
    </subcellularLocation>
</comment>
<comment type="subunit">
    <text evidence="3">Heterotrimer of UreA (gamma), UreB (beta) and UreC (alpha) subunits. Three heterotrimers associate to form the active enzyme.</text>
</comment>
<dbReference type="GO" id="GO:0009039">
    <property type="term" value="F:urease activity"/>
    <property type="evidence" value="ECO:0007669"/>
    <property type="project" value="UniProtKB-EC"/>
</dbReference>
<reference evidence="5 6" key="1">
    <citation type="submission" date="2019-09" db="EMBL/GenBank/DDBJ databases">
        <title>High taxonomic diversity of Micromonospora strains isolated from Medicago sativa nodules in different geographical locations.</title>
        <authorList>
            <person name="Martinez-Hidalgo P."/>
            <person name="Flores-Felix J.D."/>
            <person name="Velazquez E."/>
            <person name="Brau L."/>
            <person name="Trujillo M.E."/>
            <person name="Martinez-Molina E."/>
        </authorList>
    </citation>
    <scope>NUCLEOTIDE SEQUENCE [LARGE SCALE GENOMIC DNA]</scope>
    <source>
        <strain evidence="5 6">ALFB5</strain>
    </source>
</reference>
<feature type="region of interest" description="Disordered" evidence="4">
    <location>
        <begin position="117"/>
        <end position="171"/>
    </location>
</feature>
<evidence type="ECO:0000313" key="6">
    <source>
        <dbReference type="Proteomes" id="UP000471364"/>
    </source>
</evidence>
<protein>
    <recommendedName>
        <fullName evidence="3">Urease subunit beta</fullName>
        <ecNumber evidence="3">3.5.1.5</ecNumber>
    </recommendedName>
    <alternativeName>
        <fullName evidence="3">Urea amidohydrolase subunit beta</fullName>
    </alternativeName>
</protein>
<accession>A0ABQ6UHT9</accession>
<dbReference type="PANTHER" id="PTHR33569:SF1">
    <property type="entry name" value="UREASE"/>
    <property type="match status" value="1"/>
</dbReference>
<dbReference type="NCBIfam" id="NF009682">
    <property type="entry name" value="PRK13203.1"/>
    <property type="match status" value="1"/>
</dbReference>
<dbReference type="InterPro" id="IPR002019">
    <property type="entry name" value="Urease_beta-like"/>
</dbReference>
<dbReference type="PANTHER" id="PTHR33569">
    <property type="entry name" value="UREASE"/>
    <property type="match status" value="1"/>
</dbReference>
<comment type="similarity">
    <text evidence="3">Belongs to the urease beta subunit family.</text>
</comment>
<organism evidence="5 6">
    <name type="scientific">Micromonospora aurantiaca</name>
    <name type="common">nom. illeg.</name>
    <dbReference type="NCBI Taxonomy" id="47850"/>
    <lineage>
        <taxon>Bacteria</taxon>
        <taxon>Bacillati</taxon>
        <taxon>Actinomycetota</taxon>
        <taxon>Actinomycetes</taxon>
        <taxon>Micromonosporales</taxon>
        <taxon>Micromonosporaceae</taxon>
        <taxon>Micromonospora</taxon>
    </lineage>
</organism>
<dbReference type="HAMAP" id="MF_01954">
    <property type="entry name" value="Urease_beta"/>
    <property type="match status" value="1"/>
</dbReference>
<comment type="caution">
    <text evidence="5">The sequence shown here is derived from an EMBL/GenBank/DDBJ whole genome shotgun (WGS) entry which is preliminary data.</text>
</comment>
<dbReference type="Gene3D" id="2.10.150.10">
    <property type="entry name" value="Urease, beta subunit"/>
    <property type="match status" value="1"/>
</dbReference>
<evidence type="ECO:0000256" key="1">
    <source>
        <dbReference type="ARBA" id="ARBA00022801"/>
    </source>
</evidence>
<gene>
    <name evidence="3" type="primary">ureB</name>
    <name evidence="5" type="ORF">F6X54_12020</name>
</gene>